<evidence type="ECO:0000256" key="2">
    <source>
        <dbReference type="ARBA" id="ARBA00022771"/>
    </source>
</evidence>
<dbReference type="InterPro" id="IPR025829">
    <property type="entry name" value="Zn_knuckle_CX2CX3GHX4C"/>
</dbReference>
<dbReference type="Pfam" id="PF04677">
    <property type="entry name" value="CwfJ_C_1"/>
    <property type="match status" value="1"/>
</dbReference>
<dbReference type="CDD" id="cd07380">
    <property type="entry name" value="MPP_CWF19_N"/>
    <property type="match status" value="1"/>
</dbReference>
<feature type="domain" description="CCHC-type" evidence="4">
    <location>
        <begin position="432"/>
        <end position="448"/>
    </location>
</feature>
<feature type="domain" description="CCHC-type" evidence="4">
    <location>
        <begin position="393"/>
        <end position="409"/>
    </location>
</feature>
<name>A0A9W8AYT7_9FUNG</name>
<evidence type="ECO:0000259" key="4">
    <source>
        <dbReference type="SMART" id="SM00343"/>
    </source>
</evidence>
<reference evidence="5" key="1">
    <citation type="submission" date="2022-07" db="EMBL/GenBank/DDBJ databases">
        <title>Phylogenomic reconstructions and comparative analyses of Kickxellomycotina fungi.</title>
        <authorList>
            <person name="Reynolds N.K."/>
            <person name="Stajich J.E."/>
            <person name="Barry K."/>
            <person name="Grigoriev I.V."/>
            <person name="Crous P."/>
            <person name="Smith M.E."/>
        </authorList>
    </citation>
    <scope>NUCLEOTIDE SEQUENCE</scope>
    <source>
        <strain evidence="5">RSA 567</strain>
    </source>
</reference>
<dbReference type="Pfam" id="PF04676">
    <property type="entry name" value="CwfJ_C_2"/>
    <property type="match status" value="1"/>
</dbReference>
<dbReference type="Gene3D" id="4.10.60.10">
    <property type="entry name" value="Zinc finger, CCHC-type"/>
    <property type="match status" value="3"/>
</dbReference>
<dbReference type="PANTHER" id="PTHR12072:SF4">
    <property type="entry name" value="CWF19-LIKE PROTEIN 1"/>
    <property type="match status" value="1"/>
</dbReference>
<keyword evidence="2" id="KW-0863">Zinc-finger</keyword>
<dbReference type="GO" id="GO:0003676">
    <property type="term" value="F:nucleic acid binding"/>
    <property type="evidence" value="ECO:0007669"/>
    <property type="project" value="InterPro"/>
</dbReference>
<evidence type="ECO:0000313" key="6">
    <source>
        <dbReference type="Proteomes" id="UP001151582"/>
    </source>
</evidence>
<keyword evidence="1" id="KW-0479">Metal-binding</keyword>
<dbReference type="SUPFAM" id="SSF57756">
    <property type="entry name" value="Retrovirus zinc finger-like domains"/>
    <property type="match status" value="2"/>
</dbReference>
<gene>
    <name evidence="5" type="ORF">H4R34_004114</name>
</gene>
<dbReference type="PANTHER" id="PTHR12072">
    <property type="entry name" value="CWF19, CELL CYCLE CONTROL PROTEIN"/>
    <property type="match status" value="1"/>
</dbReference>
<dbReference type="OrthoDB" id="444325at2759"/>
<proteinExistence type="predicted"/>
<dbReference type="Pfam" id="PF13696">
    <property type="entry name" value="zf-CCHC_2"/>
    <property type="match status" value="3"/>
</dbReference>
<dbReference type="InterPro" id="IPR006767">
    <property type="entry name" value="Cwf19-like_C_dom-2"/>
</dbReference>
<evidence type="ECO:0000256" key="3">
    <source>
        <dbReference type="ARBA" id="ARBA00022833"/>
    </source>
</evidence>
<evidence type="ECO:0000256" key="1">
    <source>
        <dbReference type="ARBA" id="ARBA00022723"/>
    </source>
</evidence>
<dbReference type="EMBL" id="JANBQB010000467">
    <property type="protein sequence ID" value="KAJ1976057.1"/>
    <property type="molecule type" value="Genomic_DNA"/>
</dbReference>
<dbReference type="Proteomes" id="UP001151582">
    <property type="component" value="Unassembled WGS sequence"/>
</dbReference>
<keyword evidence="6" id="KW-1185">Reference proteome</keyword>
<evidence type="ECO:0000313" key="5">
    <source>
        <dbReference type="EMBL" id="KAJ1976057.1"/>
    </source>
</evidence>
<dbReference type="GO" id="GO:0000398">
    <property type="term" value="P:mRNA splicing, via spliceosome"/>
    <property type="evidence" value="ECO:0007669"/>
    <property type="project" value="TreeGrafter"/>
</dbReference>
<organism evidence="5 6">
    <name type="scientific">Dimargaris verticillata</name>
    <dbReference type="NCBI Taxonomy" id="2761393"/>
    <lineage>
        <taxon>Eukaryota</taxon>
        <taxon>Fungi</taxon>
        <taxon>Fungi incertae sedis</taxon>
        <taxon>Zoopagomycota</taxon>
        <taxon>Kickxellomycotina</taxon>
        <taxon>Dimargaritomycetes</taxon>
        <taxon>Dimargaritales</taxon>
        <taxon>Dimargaritaceae</taxon>
        <taxon>Dimargaris</taxon>
    </lineage>
</organism>
<dbReference type="InterPro" id="IPR001878">
    <property type="entry name" value="Znf_CCHC"/>
</dbReference>
<dbReference type="GO" id="GO:0061632">
    <property type="term" value="F:RNA lariat debranching enzyme activator activity"/>
    <property type="evidence" value="ECO:0007669"/>
    <property type="project" value="TreeGrafter"/>
</dbReference>
<dbReference type="SMART" id="SM00343">
    <property type="entry name" value="ZnF_C2HC"/>
    <property type="match status" value="3"/>
</dbReference>
<sequence>MSGTGAKKALVVGAVNGQFTKFFRKVAAVHQRNGPFDMLLCTGSFFYPTDAESEGDGLDDHTSRNAYYDQQLAALLNGQIQVPLPTYFILGHDRIPLTLAGKVTAAQGGEVCPNVICLGKSGVYKTAEGIKLAYLGGTYTPERLEPIVQHDDPTTMATDNDASDAVEPLPSNQYTNATVQAFITSHNAPNFFTSAGAKNGTSAAINQPADVDILLTFDWPRLVTRHSNIAVAVHDDATRGHAGIAQTVMAFCPRYHFAGAAQKVFYEREPFKYPDNRVKTSDGNPQFTRFIGLAAFNNPDKQKWLYAMQLTPLSGLPPLSSTTSSSAGDTPACTPCPFPLSLVYDSDQISSLKRQRFDSDPNEQFRWNLDRTMRQSSNKRPHHDSSLPPEGYVCRRCQVPGHWIQNCPQHPAPDVMGPASGGRQAGPPDTYVCKICQTPGHWIQDCPQKQQQQQQQRDQPPPGYVCKICQTPGHWIRDCPQKTAGTDIRNNPAGGQCWFCLANPNVDKQLIVSIRREIYLTVAKGGLPDKSPIPGGGHFIILPIEHYSSFRTIPVDTQLNVVQELEQCRQQLRQLCEAHDHALVVFELARPASPQHHAHLQAIAVPTAVTATLKDRFVEEARGLGVSEFQDDFPNDPTQGYFKIDLPDSSALVHPIHHRPGQPPFDMQFGRRVLAAILGCPSRVNWRSCIASPEEEKQLAEAAAKAIKELA</sequence>
<dbReference type="AlphaFoldDB" id="A0A9W8AYT7"/>
<protein>
    <recommendedName>
        <fullName evidence="4">CCHC-type domain-containing protein</fullName>
    </recommendedName>
</protein>
<feature type="domain" description="CCHC-type" evidence="4">
    <location>
        <begin position="465"/>
        <end position="481"/>
    </location>
</feature>
<accession>A0A9W8AYT7</accession>
<comment type="caution">
    <text evidence="5">The sequence shown here is derived from an EMBL/GenBank/DDBJ whole genome shotgun (WGS) entry which is preliminary data.</text>
</comment>
<dbReference type="InterPro" id="IPR006768">
    <property type="entry name" value="Cwf19-like_C_dom-1"/>
</dbReference>
<dbReference type="InterPro" id="IPR040194">
    <property type="entry name" value="Cwf19-like"/>
</dbReference>
<dbReference type="GO" id="GO:0071014">
    <property type="term" value="C:post-mRNA release spliceosomal complex"/>
    <property type="evidence" value="ECO:0007669"/>
    <property type="project" value="TreeGrafter"/>
</dbReference>
<dbReference type="InterPro" id="IPR036875">
    <property type="entry name" value="Znf_CCHC_sf"/>
</dbReference>
<dbReference type="GO" id="GO:0008270">
    <property type="term" value="F:zinc ion binding"/>
    <property type="evidence" value="ECO:0007669"/>
    <property type="project" value="UniProtKB-KW"/>
</dbReference>
<keyword evidence="3" id="KW-0862">Zinc</keyword>